<gene>
    <name evidence="1" type="ORF">ACH5RR_021207</name>
</gene>
<evidence type="ECO:0000313" key="2">
    <source>
        <dbReference type="Proteomes" id="UP001630127"/>
    </source>
</evidence>
<comment type="caution">
    <text evidence="1">The sequence shown here is derived from an EMBL/GenBank/DDBJ whole genome shotgun (WGS) entry which is preliminary data.</text>
</comment>
<proteinExistence type="predicted"/>
<name>A0ABD2ZHW8_9GENT</name>
<evidence type="ECO:0000313" key="1">
    <source>
        <dbReference type="EMBL" id="KAL3518618.1"/>
    </source>
</evidence>
<protein>
    <submittedName>
        <fullName evidence="1">Uncharacterized protein</fullName>
    </submittedName>
</protein>
<sequence>MEGIYEDLSEEDNVGIAKNELLNWKERHKSVMGSINSKHDLVNCQMGEVIVDVESNEIEKFLGGEFDDIQVFDKTHQSDCVICENGEMGLSNGEKKIRIDNVERKEEELGKENYEANMEDLEKPGNTWNGSGRVIHRPYLLFCDELLLLFKFLDCQIVFLRVQKSIDNMAVCKMNKSLEIIRKNFIKKCIEWFINIAESRVAVFCFEMVDDGVLPDIINHPIPGYGNLLGDENKAKNFCQIDKVLEGLSKLDSQIFSSTLIEDENYDFVAEKLRLTMIQRYRLGAFVDKLEKNKCEVLEMLIIVRNEPIKTVINFQLMEPKFSKRRFALRVSMFSMSQPYVLVKILESKYFQLIASLRTRMVLREGISHGSRNRG</sequence>
<dbReference type="AlphaFoldDB" id="A0ABD2ZHW8"/>
<organism evidence="1 2">
    <name type="scientific">Cinchona calisaya</name>
    <dbReference type="NCBI Taxonomy" id="153742"/>
    <lineage>
        <taxon>Eukaryota</taxon>
        <taxon>Viridiplantae</taxon>
        <taxon>Streptophyta</taxon>
        <taxon>Embryophyta</taxon>
        <taxon>Tracheophyta</taxon>
        <taxon>Spermatophyta</taxon>
        <taxon>Magnoliopsida</taxon>
        <taxon>eudicotyledons</taxon>
        <taxon>Gunneridae</taxon>
        <taxon>Pentapetalae</taxon>
        <taxon>asterids</taxon>
        <taxon>lamiids</taxon>
        <taxon>Gentianales</taxon>
        <taxon>Rubiaceae</taxon>
        <taxon>Cinchonoideae</taxon>
        <taxon>Cinchoneae</taxon>
        <taxon>Cinchona</taxon>
    </lineage>
</organism>
<keyword evidence="2" id="KW-1185">Reference proteome</keyword>
<dbReference type="EMBL" id="JBJUIK010000009">
    <property type="protein sequence ID" value="KAL3518618.1"/>
    <property type="molecule type" value="Genomic_DNA"/>
</dbReference>
<accession>A0ABD2ZHW8</accession>
<reference evidence="1 2" key="1">
    <citation type="submission" date="2024-11" db="EMBL/GenBank/DDBJ databases">
        <title>A near-complete genome assembly of Cinchona calisaya.</title>
        <authorList>
            <person name="Lian D.C."/>
            <person name="Zhao X.W."/>
            <person name="Wei L."/>
        </authorList>
    </citation>
    <scope>NUCLEOTIDE SEQUENCE [LARGE SCALE GENOMIC DNA]</scope>
    <source>
        <tissue evidence="1">Nenye</tissue>
    </source>
</reference>
<dbReference type="Proteomes" id="UP001630127">
    <property type="component" value="Unassembled WGS sequence"/>
</dbReference>